<keyword evidence="6" id="KW-1185">Reference proteome</keyword>
<dbReference type="CDD" id="cd07377">
    <property type="entry name" value="WHTH_GntR"/>
    <property type="match status" value="1"/>
</dbReference>
<dbReference type="Gene3D" id="1.20.120.530">
    <property type="entry name" value="GntR ligand-binding domain-like"/>
    <property type="match status" value="1"/>
</dbReference>
<evidence type="ECO:0000313" key="5">
    <source>
        <dbReference type="EMBL" id="NDV87909.1"/>
    </source>
</evidence>
<organism evidence="5 6">
    <name type="scientific">Aurantimonas aggregata</name>
    <dbReference type="NCBI Taxonomy" id="2047720"/>
    <lineage>
        <taxon>Bacteria</taxon>
        <taxon>Pseudomonadati</taxon>
        <taxon>Pseudomonadota</taxon>
        <taxon>Alphaproteobacteria</taxon>
        <taxon>Hyphomicrobiales</taxon>
        <taxon>Aurantimonadaceae</taxon>
        <taxon>Aurantimonas</taxon>
    </lineage>
</organism>
<dbReference type="Pfam" id="PF07729">
    <property type="entry name" value="FCD"/>
    <property type="match status" value="1"/>
</dbReference>
<proteinExistence type="predicted"/>
<dbReference type="InterPro" id="IPR036388">
    <property type="entry name" value="WH-like_DNA-bd_sf"/>
</dbReference>
<name>A0A6L9MJ98_9HYPH</name>
<dbReference type="PANTHER" id="PTHR43537:SF5">
    <property type="entry name" value="UXU OPERON TRANSCRIPTIONAL REGULATOR"/>
    <property type="match status" value="1"/>
</dbReference>
<keyword evidence="1" id="KW-0805">Transcription regulation</keyword>
<dbReference type="GO" id="GO:0003677">
    <property type="term" value="F:DNA binding"/>
    <property type="evidence" value="ECO:0007669"/>
    <property type="project" value="UniProtKB-KW"/>
</dbReference>
<dbReference type="PRINTS" id="PR00035">
    <property type="entry name" value="HTHGNTR"/>
</dbReference>
<dbReference type="SMART" id="SM00895">
    <property type="entry name" value="FCD"/>
    <property type="match status" value="1"/>
</dbReference>
<dbReference type="PANTHER" id="PTHR43537">
    <property type="entry name" value="TRANSCRIPTIONAL REGULATOR, GNTR FAMILY"/>
    <property type="match status" value="1"/>
</dbReference>
<dbReference type="Pfam" id="PF00392">
    <property type="entry name" value="GntR"/>
    <property type="match status" value="1"/>
</dbReference>
<evidence type="ECO:0000256" key="3">
    <source>
        <dbReference type="ARBA" id="ARBA00023163"/>
    </source>
</evidence>
<dbReference type="EMBL" id="JAAAMJ010000011">
    <property type="protein sequence ID" value="NDV87909.1"/>
    <property type="molecule type" value="Genomic_DNA"/>
</dbReference>
<dbReference type="PROSITE" id="PS50949">
    <property type="entry name" value="HTH_GNTR"/>
    <property type="match status" value="1"/>
</dbReference>
<dbReference type="Gene3D" id="1.10.10.10">
    <property type="entry name" value="Winged helix-like DNA-binding domain superfamily/Winged helix DNA-binding domain"/>
    <property type="match status" value="1"/>
</dbReference>
<evidence type="ECO:0000313" key="6">
    <source>
        <dbReference type="Proteomes" id="UP000476332"/>
    </source>
</evidence>
<comment type="caution">
    <text evidence="5">The sequence shown here is derived from an EMBL/GenBank/DDBJ whole genome shotgun (WGS) entry which is preliminary data.</text>
</comment>
<gene>
    <name evidence="5" type="ORF">GTW51_14480</name>
</gene>
<dbReference type="Proteomes" id="UP000476332">
    <property type="component" value="Unassembled WGS sequence"/>
</dbReference>
<dbReference type="SMART" id="SM00345">
    <property type="entry name" value="HTH_GNTR"/>
    <property type="match status" value="1"/>
</dbReference>
<evidence type="ECO:0000259" key="4">
    <source>
        <dbReference type="PROSITE" id="PS50949"/>
    </source>
</evidence>
<keyword evidence="3" id="KW-0804">Transcription</keyword>
<dbReference type="InterPro" id="IPR008920">
    <property type="entry name" value="TF_FadR/GntR_C"/>
</dbReference>
<accession>A0A6L9MJ98</accession>
<dbReference type="SUPFAM" id="SSF46785">
    <property type="entry name" value="Winged helix' DNA-binding domain"/>
    <property type="match status" value="1"/>
</dbReference>
<sequence length="216" mass="24998">MIRDRLRDEILSLELRPGQLLDEMRLAERFSASRSPIREALVHLEAEGLVDTLPNKGTVVAGMNVEEFPQYIDALDLVQRAVTRLAAELRTDIALEKIRHEQERFRATVPAKDALGMIQTNMDFHLAVSEAARNPYLHDAYRRLLVGGRRMLRLYYRSYDDDLPTELPASHDRIIEAIERQDAGWAEQLAREHAEEVHSRFIHFMGQRRTREMSLA</sequence>
<dbReference type="AlphaFoldDB" id="A0A6L9MJ98"/>
<dbReference type="InterPro" id="IPR000524">
    <property type="entry name" value="Tscrpt_reg_HTH_GntR"/>
</dbReference>
<dbReference type="InterPro" id="IPR011711">
    <property type="entry name" value="GntR_C"/>
</dbReference>
<dbReference type="SUPFAM" id="SSF48008">
    <property type="entry name" value="GntR ligand-binding domain-like"/>
    <property type="match status" value="1"/>
</dbReference>
<protein>
    <submittedName>
        <fullName evidence="5">FCD domain-containing protein</fullName>
    </submittedName>
</protein>
<evidence type="ECO:0000256" key="1">
    <source>
        <dbReference type="ARBA" id="ARBA00023015"/>
    </source>
</evidence>
<reference evidence="5 6" key="1">
    <citation type="submission" date="2020-01" db="EMBL/GenBank/DDBJ databases">
        <title>Genomes of bacteria type strains.</title>
        <authorList>
            <person name="Chen J."/>
            <person name="Zhu S."/>
            <person name="Chen J."/>
        </authorList>
    </citation>
    <scope>NUCLEOTIDE SEQUENCE [LARGE SCALE GENOMIC DNA]</scope>
    <source>
        <strain evidence="5 6">KCTC 52919</strain>
    </source>
</reference>
<dbReference type="GO" id="GO:0003700">
    <property type="term" value="F:DNA-binding transcription factor activity"/>
    <property type="evidence" value="ECO:0007669"/>
    <property type="project" value="InterPro"/>
</dbReference>
<evidence type="ECO:0000256" key="2">
    <source>
        <dbReference type="ARBA" id="ARBA00023125"/>
    </source>
</evidence>
<feature type="domain" description="HTH gntR-type" evidence="4">
    <location>
        <begin position="1"/>
        <end position="63"/>
    </location>
</feature>
<keyword evidence="2" id="KW-0238">DNA-binding</keyword>
<dbReference type="InterPro" id="IPR036390">
    <property type="entry name" value="WH_DNA-bd_sf"/>
</dbReference>